<name>A0A7X0J5M4_9SPHI</name>
<protein>
    <submittedName>
        <fullName evidence="1">Uncharacterized protein</fullName>
    </submittedName>
</protein>
<dbReference type="RefSeq" id="WP_184626498.1">
    <property type="nucleotide sequence ID" value="NZ_JACHCC010000008.1"/>
</dbReference>
<evidence type="ECO:0000313" key="2">
    <source>
        <dbReference type="Proteomes" id="UP000521017"/>
    </source>
</evidence>
<comment type="caution">
    <text evidence="1">The sequence shown here is derived from an EMBL/GenBank/DDBJ whole genome shotgun (WGS) entry which is preliminary data.</text>
</comment>
<evidence type="ECO:0000313" key="1">
    <source>
        <dbReference type="EMBL" id="MBB6501099.1"/>
    </source>
</evidence>
<proteinExistence type="predicted"/>
<accession>A0A7X0J5M4</accession>
<organism evidence="1 2">
    <name type="scientific">Pedobacter cryoconitis</name>
    <dbReference type="NCBI Taxonomy" id="188932"/>
    <lineage>
        <taxon>Bacteria</taxon>
        <taxon>Pseudomonadati</taxon>
        <taxon>Bacteroidota</taxon>
        <taxon>Sphingobacteriia</taxon>
        <taxon>Sphingobacteriales</taxon>
        <taxon>Sphingobacteriaceae</taxon>
        <taxon>Pedobacter</taxon>
    </lineage>
</organism>
<dbReference type="Proteomes" id="UP000521017">
    <property type="component" value="Unassembled WGS sequence"/>
</dbReference>
<dbReference type="AlphaFoldDB" id="A0A7X0J5M4"/>
<dbReference type="EMBL" id="JACHCC010000008">
    <property type="protein sequence ID" value="MBB6501099.1"/>
    <property type="molecule type" value="Genomic_DNA"/>
</dbReference>
<reference evidence="1 2" key="1">
    <citation type="submission" date="2020-08" db="EMBL/GenBank/DDBJ databases">
        <title>Genomic Encyclopedia of Type Strains, Phase IV (KMG-V): Genome sequencing to study the core and pangenomes of soil and plant-associated prokaryotes.</title>
        <authorList>
            <person name="Whitman W."/>
        </authorList>
    </citation>
    <scope>NUCLEOTIDE SEQUENCE [LARGE SCALE GENOMIC DNA]</scope>
    <source>
        <strain evidence="1 2">M2T3</strain>
    </source>
</reference>
<gene>
    <name evidence="1" type="ORF">HDF25_003262</name>
</gene>
<sequence>MDIQEVVTPSKENTDIWILKYCPLGDAAPVFVLWYTDTDKESTDKLFTFKTGEIFGTNSLNDLKNIIAQNFNAVNEFENLNNWLNDFGSQDSDEITTYDINKIYNAINVQNFDIEILEGLTNFINLFGDYVYQSDCNKHLMPLVDNKYIRKAWDYYYDYIFWPQFNDKDRFEVWERPPFKVNAVELVQGLQKLIKCFENNMTIIN</sequence>